<dbReference type="GO" id="GO:0032259">
    <property type="term" value="P:methylation"/>
    <property type="evidence" value="ECO:0007669"/>
    <property type="project" value="UniProtKB-KW"/>
</dbReference>
<keyword evidence="1" id="KW-0489">Methyltransferase</keyword>
<reference evidence="2" key="1">
    <citation type="journal article" date="2012" name="Nat. Genet.">
        <title>Lifestyle transitions in plant pathogenic Colletotrichum fungi deciphered by genome and transcriptome analyses.</title>
        <authorList>
            <person name="O'Connell R.J."/>
            <person name="Thon M.R."/>
            <person name="Hacquard S."/>
            <person name="Amyotte S.G."/>
            <person name="Kleemann J."/>
            <person name="Torres M.F."/>
            <person name="Damm U."/>
            <person name="Buiate E.A."/>
            <person name="Epstein L."/>
            <person name="Alkan N."/>
            <person name="Altmueller J."/>
            <person name="Alvarado-Balderrama L."/>
            <person name="Bauser C.A."/>
            <person name="Becker C."/>
            <person name="Birren B.W."/>
            <person name="Chen Z."/>
            <person name="Choi J."/>
            <person name="Crouch J.A."/>
            <person name="Duvick J.P."/>
            <person name="Farman M.A."/>
            <person name="Gan P."/>
            <person name="Heiman D."/>
            <person name="Henrissat B."/>
            <person name="Howard R.J."/>
            <person name="Kabbage M."/>
            <person name="Koch C."/>
            <person name="Kracher B."/>
            <person name="Kubo Y."/>
            <person name="Law A.D."/>
            <person name="Lebrun M.-H."/>
            <person name="Lee Y.-H."/>
            <person name="Miyara I."/>
            <person name="Moore N."/>
            <person name="Neumann U."/>
            <person name="Nordstroem K."/>
            <person name="Panaccione D.G."/>
            <person name="Panstruga R."/>
            <person name="Place M."/>
            <person name="Proctor R.H."/>
            <person name="Prusky D."/>
            <person name="Rech G."/>
            <person name="Reinhardt R."/>
            <person name="Rollins J.A."/>
            <person name="Rounsley S."/>
            <person name="Schardl C.L."/>
            <person name="Schwartz D.C."/>
            <person name="Shenoy N."/>
            <person name="Shirasu K."/>
            <person name="Sikhakolli U.R."/>
            <person name="Stueber K."/>
            <person name="Sukno S.A."/>
            <person name="Sweigard J.A."/>
            <person name="Takano Y."/>
            <person name="Takahara H."/>
            <person name="Trail F."/>
            <person name="van der Does H.C."/>
            <person name="Voll L.M."/>
            <person name="Will I."/>
            <person name="Young S."/>
            <person name="Zeng Q."/>
            <person name="Zhang J."/>
            <person name="Zhou S."/>
            <person name="Dickman M.B."/>
            <person name="Schulze-Lefert P."/>
            <person name="Ver Loren van Themaat E."/>
            <person name="Ma L.-J."/>
            <person name="Vaillancourt L.J."/>
        </authorList>
    </citation>
    <scope>NUCLEOTIDE SEQUENCE [LARGE SCALE GENOMIC DNA]</scope>
    <source>
        <strain evidence="2">IMI 349063</strain>
    </source>
</reference>
<keyword evidence="1" id="KW-0808">Transferase</keyword>
<dbReference type="GO" id="GO:0008168">
    <property type="term" value="F:methyltransferase activity"/>
    <property type="evidence" value="ECO:0007669"/>
    <property type="project" value="UniProtKB-KW"/>
</dbReference>
<gene>
    <name evidence="1" type="ORF">CH063_16025</name>
</gene>
<evidence type="ECO:0000313" key="1">
    <source>
        <dbReference type="EMBL" id="CCF47775.1"/>
    </source>
</evidence>
<dbReference type="AlphaFoldDB" id="H1W5L1"/>
<accession>H1W5L1</accession>
<dbReference type="InterPro" id="IPR029063">
    <property type="entry name" value="SAM-dependent_MTases_sf"/>
</dbReference>
<organism evidence="1 2">
    <name type="scientific">Colletotrichum higginsianum (strain IMI 349063)</name>
    <name type="common">Crucifer anthracnose fungus</name>
    <dbReference type="NCBI Taxonomy" id="759273"/>
    <lineage>
        <taxon>Eukaryota</taxon>
        <taxon>Fungi</taxon>
        <taxon>Dikarya</taxon>
        <taxon>Ascomycota</taxon>
        <taxon>Pezizomycotina</taxon>
        <taxon>Sordariomycetes</taxon>
        <taxon>Hypocreomycetidae</taxon>
        <taxon>Glomerellales</taxon>
        <taxon>Glomerellaceae</taxon>
        <taxon>Colletotrichum</taxon>
        <taxon>Colletotrichum destructivum species complex</taxon>
    </lineage>
</organism>
<evidence type="ECO:0000313" key="2">
    <source>
        <dbReference type="Proteomes" id="UP000007174"/>
    </source>
</evidence>
<dbReference type="EMBL" id="CACQ02010130">
    <property type="protein sequence ID" value="CCF47775.1"/>
    <property type="molecule type" value="Genomic_DNA"/>
</dbReference>
<dbReference type="STRING" id="759273.H1W5L1"/>
<sequence length="72" mass="8297">MSGPGLAYGPWHMVTGVDISPIQPQAVAPNCFFEIYNVEGNWPWRTPHDFIFIRHMNTAFADWSETIEKAFR</sequence>
<name>H1W5L1_COLHI</name>
<proteinExistence type="predicted"/>
<protein>
    <submittedName>
        <fullName evidence="1">TAM domain methyltransferase</fullName>
    </submittedName>
</protein>
<dbReference type="HOGENOM" id="CLU_2722099_0_0_1"/>
<dbReference type="SUPFAM" id="SSF53335">
    <property type="entry name" value="S-adenosyl-L-methionine-dependent methyltransferases"/>
    <property type="match status" value="1"/>
</dbReference>
<dbReference type="Proteomes" id="UP000007174">
    <property type="component" value="Unassembled WGS sequence"/>
</dbReference>